<organism evidence="1">
    <name type="scientific">Anguilla anguilla</name>
    <name type="common">European freshwater eel</name>
    <name type="synonym">Muraena anguilla</name>
    <dbReference type="NCBI Taxonomy" id="7936"/>
    <lineage>
        <taxon>Eukaryota</taxon>
        <taxon>Metazoa</taxon>
        <taxon>Chordata</taxon>
        <taxon>Craniata</taxon>
        <taxon>Vertebrata</taxon>
        <taxon>Euteleostomi</taxon>
        <taxon>Actinopterygii</taxon>
        <taxon>Neopterygii</taxon>
        <taxon>Teleostei</taxon>
        <taxon>Anguilliformes</taxon>
        <taxon>Anguillidae</taxon>
        <taxon>Anguilla</taxon>
    </lineage>
</organism>
<evidence type="ECO:0000313" key="1">
    <source>
        <dbReference type="EMBL" id="JAH34336.1"/>
    </source>
</evidence>
<dbReference type="AlphaFoldDB" id="A0A0E9RZ54"/>
<protein>
    <submittedName>
        <fullName evidence="1">Uncharacterized protein</fullName>
    </submittedName>
</protein>
<sequence>MQLYAFTVFLARLQRLQCALKRELWL</sequence>
<reference evidence="1" key="2">
    <citation type="journal article" date="2015" name="Fish Shellfish Immunol.">
        <title>Early steps in the European eel (Anguilla anguilla)-Vibrio vulnificus interaction in the gills: Role of the RtxA13 toxin.</title>
        <authorList>
            <person name="Callol A."/>
            <person name="Pajuelo D."/>
            <person name="Ebbesson L."/>
            <person name="Teles M."/>
            <person name="MacKenzie S."/>
            <person name="Amaro C."/>
        </authorList>
    </citation>
    <scope>NUCLEOTIDE SEQUENCE</scope>
</reference>
<reference evidence="1" key="1">
    <citation type="submission" date="2014-11" db="EMBL/GenBank/DDBJ databases">
        <authorList>
            <person name="Amaro Gonzalez C."/>
        </authorList>
    </citation>
    <scope>NUCLEOTIDE SEQUENCE</scope>
</reference>
<dbReference type="EMBL" id="GBXM01074241">
    <property type="protein sequence ID" value="JAH34336.1"/>
    <property type="molecule type" value="Transcribed_RNA"/>
</dbReference>
<accession>A0A0E9RZ54</accession>
<proteinExistence type="predicted"/>
<name>A0A0E9RZ54_ANGAN</name>